<evidence type="ECO:0000259" key="2">
    <source>
        <dbReference type="Pfam" id="PF26436"/>
    </source>
</evidence>
<keyword evidence="1" id="KW-1133">Transmembrane helix</keyword>
<keyword evidence="4" id="KW-1185">Reference proteome</keyword>
<evidence type="ECO:0000313" key="4">
    <source>
        <dbReference type="Proteomes" id="UP001203207"/>
    </source>
</evidence>
<proteinExistence type="predicted"/>
<name>A0AAE3K8Q1_9EURY</name>
<dbReference type="InterPro" id="IPR058432">
    <property type="entry name" value="DUF8119"/>
</dbReference>
<feature type="domain" description="DUF8119" evidence="2">
    <location>
        <begin position="1"/>
        <end position="69"/>
    </location>
</feature>
<feature type="transmembrane region" description="Helical" evidence="1">
    <location>
        <begin position="45"/>
        <end position="64"/>
    </location>
</feature>
<keyword evidence="1" id="KW-0472">Membrane</keyword>
<sequence>MSRLDGFLTDVRAQKWGMVGDLAFAIVWVTIVSAIFSILDGPTWAYYMFMLAGIVAYFGFVGSLERAQQR</sequence>
<keyword evidence="1" id="KW-0812">Transmembrane</keyword>
<evidence type="ECO:0000313" key="3">
    <source>
        <dbReference type="EMBL" id="MCL9817271.1"/>
    </source>
</evidence>
<dbReference type="AlphaFoldDB" id="A0AAE3K8Q1"/>
<evidence type="ECO:0000256" key="1">
    <source>
        <dbReference type="SAM" id="Phobius"/>
    </source>
</evidence>
<protein>
    <recommendedName>
        <fullName evidence="2">DUF8119 domain-containing protein</fullName>
    </recommendedName>
</protein>
<dbReference type="Proteomes" id="UP001203207">
    <property type="component" value="Unassembled WGS sequence"/>
</dbReference>
<reference evidence="3" key="2">
    <citation type="submission" date="2022-02" db="EMBL/GenBank/DDBJ databases">
        <authorList>
            <person name="Elcheninov A.G."/>
            <person name="Sorokin D.Y."/>
            <person name="Kublanov I.V."/>
        </authorList>
    </citation>
    <scope>NUCLEOTIDE SEQUENCE</scope>
    <source>
        <strain evidence="3">AArc-St2</strain>
    </source>
</reference>
<comment type="caution">
    <text evidence="3">The sequence shown here is derived from an EMBL/GenBank/DDBJ whole genome shotgun (WGS) entry which is preliminary data.</text>
</comment>
<gene>
    <name evidence="3" type="ORF">AArcSt2_09980</name>
</gene>
<accession>A0AAE3K8Q1</accession>
<dbReference type="EMBL" id="JAKRVX010000003">
    <property type="protein sequence ID" value="MCL9817271.1"/>
    <property type="molecule type" value="Genomic_DNA"/>
</dbReference>
<dbReference type="RefSeq" id="WP_250584292.1">
    <property type="nucleotide sequence ID" value="NZ_JAKRVX010000003.1"/>
</dbReference>
<dbReference type="Pfam" id="PF26436">
    <property type="entry name" value="DUF8119"/>
    <property type="match status" value="1"/>
</dbReference>
<organism evidence="3 4">
    <name type="scientific">Natronocalculus amylovorans</name>
    <dbReference type="NCBI Taxonomy" id="2917812"/>
    <lineage>
        <taxon>Archaea</taxon>
        <taxon>Methanobacteriati</taxon>
        <taxon>Methanobacteriota</taxon>
        <taxon>Stenosarchaea group</taxon>
        <taxon>Halobacteria</taxon>
        <taxon>Halobacteriales</taxon>
        <taxon>Haloferacaceae</taxon>
        <taxon>Natronocalculus</taxon>
    </lineage>
</organism>
<reference evidence="3" key="1">
    <citation type="journal article" date="2022" name="Syst. Appl. Microbiol.">
        <title>Natronocalculus amylovorans gen. nov., sp. nov., and Natranaeroarchaeum aerophilus sp. nov., dominant culturable amylolytic natronoarchaea from hypersaline soda lakes in southwestern Siberia.</title>
        <authorList>
            <person name="Sorokin D.Y."/>
            <person name="Elcheninov A.G."/>
            <person name="Khizhniak T.V."/>
            <person name="Koenen M."/>
            <person name="Bale N.J."/>
            <person name="Damste J.S.S."/>
            <person name="Kublanov I.V."/>
        </authorList>
    </citation>
    <scope>NUCLEOTIDE SEQUENCE</scope>
    <source>
        <strain evidence="3">AArc-St2</strain>
    </source>
</reference>
<feature type="transmembrane region" description="Helical" evidence="1">
    <location>
        <begin position="21"/>
        <end position="39"/>
    </location>
</feature>